<accession>A0A2P5TMM6</accession>
<evidence type="ECO:0000313" key="2">
    <source>
        <dbReference type="Proteomes" id="UP000242231"/>
    </source>
</evidence>
<keyword evidence="2" id="KW-1185">Reference proteome</keyword>
<name>A0A2P5TMM6_9GAMM</name>
<dbReference type="Pfam" id="PF03352">
    <property type="entry name" value="Adenine_glyco"/>
    <property type="match status" value="1"/>
</dbReference>
<dbReference type="GO" id="GO:0006284">
    <property type="term" value="P:base-excision repair"/>
    <property type="evidence" value="ECO:0007669"/>
    <property type="project" value="InterPro"/>
</dbReference>
<sequence>MQRLFCFSSPDFQSLAFCVIPTHNKQNPNETDFVEHFDHIFQRACARHGGEAALRQRIATPLCTPAELAAISDDRWLSSFTMSLFQSGFVWQVIRNKWPEFERAFFGFAPEKMLLLDEQHLERLNNDAGIVRHARKIAAVPVNARMVLELGREHGGFGAFVAQWPQDDIIGLWQQIKGQGQLLGGNIAAYGLRRLGVDTFVFTGDVSAYLRHHQVISAGLGSKKGMAEAQAAFNEWRRQSGLSFSQISKTVACSIG</sequence>
<dbReference type="Proteomes" id="UP000242231">
    <property type="component" value="Unassembled WGS sequence"/>
</dbReference>
<organism evidence="1 2">
    <name type="scientific">Oceanisphaera arctica</name>
    <dbReference type="NCBI Taxonomy" id="641510"/>
    <lineage>
        <taxon>Bacteria</taxon>
        <taxon>Pseudomonadati</taxon>
        <taxon>Pseudomonadota</taxon>
        <taxon>Gammaproteobacteria</taxon>
        <taxon>Aeromonadales</taxon>
        <taxon>Aeromonadaceae</taxon>
        <taxon>Oceanisphaera</taxon>
    </lineage>
</organism>
<dbReference type="SUPFAM" id="SSF48150">
    <property type="entry name" value="DNA-glycosylase"/>
    <property type="match status" value="1"/>
</dbReference>
<dbReference type="GO" id="GO:0008725">
    <property type="term" value="F:DNA-3-methyladenine glycosylase activity"/>
    <property type="evidence" value="ECO:0007669"/>
    <property type="project" value="InterPro"/>
</dbReference>
<evidence type="ECO:0000313" key="1">
    <source>
        <dbReference type="EMBL" id="PPL16690.1"/>
    </source>
</evidence>
<proteinExistence type="predicted"/>
<comment type="caution">
    <text evidence="1">The sequence shown here is derived from an EMBL/GenBank/DDBJ whole genome shotgun (WGS) entry which is preliminary data.</text>
</comment>
<dbReference type="InterPro" id="IPR005019">
    <property type="entry name" value="Adenine_glyco"/>
</dbReference>
<dbReference type="InterPro" id="IPR011257">
    <property type="entry name" value="DNA_glycosylase"/>
</dbReference>
<gene>
    <name evidence="1" type="ORF">UN63_08130</name>
</gene>
<dbReference type="PANTHER" id="PTHR30037">
    <property type="entry name" value="DNA-3-METHYLADENINE GLYCOSYLASE 1"/>
    <property type="match status" value="1"/>
</dbReference>
<dbReference type="Gene3D" id="1.10.340.30">
    <property type="entry name" value="Hypothetical protein, domain 2"/>
    <property type="match status" value="1"/>
</dbReference>
<dbReference type="EMBL" id="MPZM01000013">
    <property type="protein sequence ID" value="PPL16690.1"/>
    <property type="molecule type" value="Genomic_DNA"/>
</dbReference>
<dbReference type="PANTHER" id="PTHR30037:SF3">
    <property type="entry name" value="BLR0857 PROTEIN"/>
    <property type="match status" value="1"/>
</dbReference>
<dbReference type="InterPro" id="IPR052891">
    <property type="entry name" value="DNA-3mA_glycosylase"/>
</dbReference>
<dbReference type="AlphaFoldDB" id="A0A2P5TMM6"/>
<protein>
    <submittedName>
        <fullName evidence="1">3-methyladenine DNA glycosylase</fullName>
    </submittedName>
</protein>
<reference evidence="2" key="1">
    <citation type="submission" date="2016-11" db="EMBL/GenBank/DDBJ databases">
        <authorList>
            <person name="Sisinthy S."/>
            <person name="Ara S."/>
            <person name="Gundlapally S.R."/>
        </authorList>
    </citation>
    <scope>NUCLEOTIDE SEQUENCE [LARGE SCALE GENOMIC DNA]</scope>
    <source>
        <strain evidence="2">V1-41</strain>
    </source>
</reference>